<dbReference type="OrthoDB" id="9787435at2"/>
<dbReference type="InterPro" id="IPR052711">
    <property type="entry name" value="Zinc_ADH-like"/>
</dbReference>
<dbReference type="SUPFAM" id="SSF50129">
    <property type="entry name" value="GroES-like"/>
    <property type="match status" value="1"/>
</dbReference>
<dbReference type="Gene3D" id="3.90.180.10">
    <property type="entry name" value="Medium-chain alcohol dehydrogenases, catalytic domain"/>
    <property type="match status" value="1"/>
</dbReference>
<dbReference type="EMBL" id="QLTK01000003">
    <property type="protein sequence ID" value="RAS37400.1"/>
    <property type="molecule type" value="Genomic_DNA"/>
</dbReference>
<feature type="domain" description="Enoyl reductase (ER)" evidence="1">
    <location>
        <begin position="13"/>
        <end position="334"/>
    </location>
</feature>
<evidence type="ECO:0000313" key="3">
    <source>
        <dbReference type="Proteomes" id="UP000248918"/>
    </source>
</evidence>
<comment type="caution">
    <text evidence="2">The sequence shown here is derived from an EMBL/GenBank/DDBJ whole genome shotgun (WGS) entry which is preliminary data.</text>
</comment>
<evidence type="ECO:0000313" key="2">
    <source>
        <dbReference type="EMBL" id="RAS37400.1"/>
    </source>
</evidence>
<dbReference type="PANTHER" id="PTHR45033:SF2">
    <property type="entry name" value="ZINC-TYPE ALCOHOL DEHYDROGENASE-LIKE PROTEIN C1773.06C"/>
    <property type="match status" value="1"/>
</dbReference>
<evidence type="ECO:0000259" key="1">
    <source>
        <dbReference type="SMART" id="SM00829"/>
    </source>
</evidence>
<dbReference type="AlphaFoldDB" id="A0A329CSM5"/>
<dbReference type="InterPro" id="IPR013149">
    <property type="entry name" value="ADH-like_C"/>
</dbReference>
<dbReference type="GO" id="GO:0016491">
    <property type="term" value="F:oxidoreductase activity"/>
    <property type="evidence" value="ECO:0007669"/>
    <property type="project" value="InterPro"/>
</dbReference>
<accession>A0A329CSM5</accession>
<dbReference type="CDD" id="cd08276">
    <property type="entry name" value="MDR7"/>
    <property type="match status" value="1"/>
</dbReference>
<dbReference type="InterPro" id="IPR011032">
    <property type="entry name" value="GroES-like_sf"/>
</dbReference>
<dbReference type="Pfam" id="PF08240">
    <property type="entry name" value="ADH_N"/>
    <property type="match status" value="1"/>
</dbReference>
<dbReference type="Pfam" id="PF00107">
    <property type="entry name" value="ADH_zinc_N"/>
    <property type="match status" value="1"/>
</dbReference>
<dbReference type="SUPFAM" id="SSF51735">
    <property type="entry name" value="NAD(P)-binding Rossmann-fold domains"/>
    <property type="match status" value="1"/>
</dbReference>
<name>A0A329CSM5_9BURK</name>
<proteinExistence type="predicted"/>
<protein>
    <submittedName>
        <fullName evidence="2">NADPH:quinone reductase-like Zn-dependent oxidoreductase</fullName>
    </submittedName>
</protein>
<dbReference type="Gene3D" id="3.40.50.720">
    <property type="entry name" value="NAD(P)-binding Rossmann-like Domain"/>
    <property type="match status" value="1"/>
</dbReference>
<dbReference type="InterPro" id="IPR036291">
    <property type="entry name" value="NAD(P)-bd_dom_sf"/>
</dbReference>
<dbReference type="SMART" id="SM00829">
    <property type="entry name" value="PKS_ER"/>
    <property type="match status" value="1"/>
</dbReference>
<reference evidence="2 3" key="1">
    <citation type="submission" date="2018-06" db="EMBL/GenBank/DDBJ databases">
        <title>Genomic Encyclopedia of Type Strains, Phase III (KMG-III): the genomes of soil and plant-associated and newly described type strains.</title>
        <authorList>
            <person name="Whitman W."/>
        </authorList>
    </citation>
    <scope>NUCLEOTIDE SEQUENCE [LARGE SCALE GENOMIC DNA]</scope>
    <source>
        <strain evidence="2 3">LMG 23644</strain>
    </source>
</reference>
<dbReference type="Proteomes" id="UP000248918">
    <property type="component" value="Unassembled WGS sequence"/>
</dbReference>
<dbReference type="InterPro" id="IPR013154">
    <property type="entry name" value="ADH-like_N"/>
</dbReference>
<sequence length="338" mass="35302">MQTMGQWVLREAGAHNLRLEDKPMPTPGAGEIVVRVAAVSLNYRDLWFIADEQTDTSTTLPATPGSDMAGTVVATGAGVTRFSEGDDVLGTFWAGWIDGECPPDAGVLGGSLPGVLAHYVVLHESWAVRAPRTLSALEASTLPCAGLTAWFALVEKGALHAGQTVVMQGTGGVALFGVQLARAHGAQVIATTSSAAKLQRVLALGVTHGIDRNATPDWAHVARELTGGRGVDHVFELAGGDNLGASLRALRQGGRISLIGTLDGYSMSLPSIPSFLGRPTIQGIGVGHRRALEDLVRAVDTLELKPVVDTVYAFDQLPAALAHLERGAFGKVVVKVGD</sequence>
<organism evidence="2 3">
    <name type="scientific">Paraburkholderia bryophila</name>
    <dbReference type="NCBI Taxonomy" id="420952"/>
    <lineage>
        <taxon>Bacteria</taxon>
        <taxon>Pseudomonadati</taxon>
        <taxon>Pseudomonadota</taxon>
        <taxon>Betaproteobacteria</taxon>
        <taxon>Burkholderiales</taxon>
        <taxon>Burkholderiaceae</taxon>
        <taxon>Paraburkholderia</taxon>
    </lineage>
</organism>
<dbReference type="InterPro" id="IPR020843">
    <property type="entry name" value="ER"/>
</dbReference>
<dbReference type="PANTHER" id="PTHR45033">
    <property type="match status" value="1"/>
</dbReference>
<gene>
    <name evidence="2" type="ORF">BX591_103254</name>
</gene>